<proteinExistence type="predicted"/>
<feature type="transmembrane region" description="Helical" evidence="2">
    <location>
        <begin position="37"/>
        <end position="57"/>
    </location>
</feature>
<evidence type="ECO:0000313" key="4">
    <source>
        <dbReference type="Proteomes" id="UP000703315"/>
    </source>
</evidence>
<evidence type="ECO:0000256" key="1">
    <source>
        <dbReference type="SAM" id="MobiDB-lite"/>
    </source>
</evidence>
<accession>A0A921FPB7</accession>
<evidence type="ECO:0000256" key="2">
    <source>
        <dbReference type="SAM" id="Phobius"/>
    </source>
</evidence>
<feature type="compositionally biased region" description="Low complexity" evidence="1">
    <location>
        <begin position="153"/>
        <end position="170"/>
    </location>
</feature>
<protein>
    <submittedName>
        <fullName evidence="3">Uncharacterized protein</fullName>
    </submittedName>
</protein>
<comment type="caution">
    <text evidence="3">The sequence shown here is derived from an EMBL/GenBank/DDBJ whole genome shotgun (WGS) entry which is preliminary data.</text>
</comment>
<feature type="compositionally biased region" description="Acidic residues" evidence="1">
    <location>
        <begin position="201"/>
        <end position="212"/>
    </location>
</feature>
<organism evidence="3 4">
    <name type="scientific">Enteractinococcus helveticum</name>
    <dbReference type="NCBI Taxonomy" id="1837282"/>
    <lineage>
        <taxon>Bacteria</taxon>
        <taxon>Bacillati</taxon>
        <taxon>Actinomycetota</taxon>
        <taxon>Actinomycetes</taxon>
        <taxon>Micrococcales</taxon>
        <taxon>Micrococcaceae</taxon>
    </lineage>
</organism>
<keyword evidence="2" id="KW-0812">Transmembrane</keyword>
<feature type="transmembrane region" description="Helical" evidence="2">
    <location>
        <begin position="126"/>
        <end position="144"/>
    </location>
</feature>
<dbReference type="AlphaFoldDB" id="A0A921FPB7"/>
<keyword evidence="2" id="KW-0472">Membrane</keyword>
<reference evidence="3" key="2">
    <citation type="submission" date="2021-09" db="EMBL/GenBank/DDBJ databases">
        <authorList>
            <person name="Gilroy R."/>
        </authorList>
    </citation>
    <scope>NUCLEOTIDE SEQUENCE</scope>
    <source>
        <strain evidence="3">ChiHjej13B12-14962</strain>
    </source>
</reference>
<dbReference type="EMBL" id="DYXC01000100">
    <property type="protein sequence ID" value="HJF14997.1"/>
    <property type="molecule type" value="Genomic_DNA"/>
</dbReference>
<name>A0A921FPB7_9MICC</name>
<feature type="transmembrane region" description="Helical" evidence="2">
    <location>
        <begin position="12"/>
        <end position="31"/>
    </location>
</feature>
<feature type="compositionally biased region" description="Low complexity" evidence="1">
    <location>
        <begin position="236"/>
        <end position="252"/>
    </location>
</feature>
<reference evidence="3" key="1">
    <citation type="journal article" date="2021" name="PeerJ">
        <title>Extensive microbial diversity within the chicken gut microbiome revealed by metagenomics and culture.</title>
        <authorList>
            <person name="Gilroy R."/>
            <person name="Ravi A."/>
            <person name="Getino M."/>
            <person name="Pursley I."/>
            <person name="Horton D.L."/>
            <person name="Alikhan N.F."/>
            <person name="Baker D."/>
            <person name="Gharbi K."/>
            <person name="Hall N."/>
            <person name="Watson M."/>
            <person name="Adriaenssens E.M."/>
            <person name="Foster-Nyarko E."/>
            <person name="Jarju S."/>
            <person name="Secka A."/>
            <person name="Antonio M."/>
            <person name="Oren A."/>
            <person name="Chaudhuri R.R."/>
            <person name="La Ragione R."/>
            <person name="Hildebrand F."/>
            <person name="Pallen M.J."/>
        </authorList>
    </citation>
    <scope>NUCLEOTIDE SEQUENCE</scope>
    <source>
        <strain evidence="3">ChiHjej13B12-14962</strain>
    </source>
</reference>
<dbReference type="RefSeq" id="WP_303906288.1">
    <property type="nucleotide sequence ID" value="NZ_DYXC01000100.1"/>
</dbReference>
<keyword evidence="2" id="KW-1133">Transmembrane helix</keyword>
<dbReference type="Proteomes" id="UP000703315">
    <property type="component" value="Unassembled WGS sequence"/>
</dbReference>
<feature type="region of interest" description="Disordered" evidence="1">
    <location>
        <begin position="73"/>
        <end position="109"/>
    </location>
</feature>
<sequence length="252" mass="26930">MSEAKGPEINWLAAAGSALGSVTSAVLLSTLGASGTIIGAGLGTLVITVGGTVYGHYLQRAKTNIEKTADKVKRNHLDNKNQRRQPDMTPVTAQKDPGQATDATRTTNSMRPSVKHLLRDISWKRVAWLAAGLFALTMVIIFVFELTTGRPVSSLTGGTSPDSTGTSLTGVTDPASEDTQRGPEQQQDSPETPPPAQIPSELDDDVMPDESEPTATVEPEVPLEIPEEQREEQTDQLPEQAPLQEQPAEPTQ</sequence>
<feature type="compositionally biased region" description="Basic and acidic residues" evidence="1">
    <location>
        <begin position="73"/>
        <end position="86"/>
    </location>
</feature>
<evidence type="ECO:0000313" key="3">
    <source>
        <dbReference type="EMBL" id="HJF14997.1"/>
    </source>
</evidence>
<gene>
    <name evidence="3" type="ORF">K8V32_09395</name>
</gene>
<feature type="region of interest" description="Disordered" evidence="1">
    <location>
        <begin position="150"/>
        <end position="252"/>
    </location>
</feature>